<dbReference type="EMBL" id="JRYO01000235">
    <property type="protein sequence ID" value="KHE90826.1"/>
    <property type="molecule type" value="Genomic_DNA"/>
</dbReference>
<proteinExistence type="predicted"/>
<reference evidence="1 2" key="1">
    <citation type="submission" date="2014-10" db="EMBL/GenBank/DDBJ databases">
        <title>Draft genome of anammox bacterium scalindua brodae, obtained using differential coverage binning of sequence data from two enrichment reactors.</title>
        <authorList>
            <person name="Speth D.R."/>
            <person name="Russ L."/>
            <person name="Kartal B."/>
            <person name="Op den Camp H.J."/>
            <person name="Dutilh B.E."/>
            <person name="Jetten M.S."/>
        </authorList>
    </citation>
    <scope>NUCLEOTIDE SEQUENCE [LARGE SCALE GENOMIC DNA]</scope>
    <source>
        <strain evidence="1">RU1</strain>
    </source>
</reference>
<dbReference type="AlphaFoldDB" id="A0A0B0EFH1"/>
<organism evidence="1 2">
    <name type="scientific">Candidatus Scalindua brodae</name>
    <dbReference type="NCBI Taxonomy" id="237368"/>
    <lineage>
        <taxon>Bacteria</taxon>
        <taxon>Pseudomonadati</taxon>
        <taxon>Planctomycetota</taxon>
        <taxon>Candidatus Brocadiia</taxon>
        <taxon>Candidatus Brocadiales</taxon>
        <taxon>Candidatus Scalinduaceae</taxon>
        <taxon>Candidatus Scalindua</taxon>
    </lineage>
</organism>
<protein>
    <submittedName>
        <fullName evidence="1">Uncharacterized protein</fullName>
    </submittedName>
</protein>
<evidence type="ECO:0000313" key="2">
    <source>
        <dbReference type="Proteomes" id="UP000030652"/>
    </source>
</evidence>
<name>A0A0B0EFH1_9BACT</name>
<accession>A0A0B0EFH1</accession>
<comment type="caution">
    <text evidence="1">The sequence shown here is derived from an EMBL/GenBank/DDBJ whole genome shotgun (WGS) entry which is preliminary data.</text>
</comment>
<evidence type="ECO:0000313" key="1">
    <source>
        <dbReference type="EMBL" id="KHE90826.1"/>
    </source>
</evidence>
<gene>
    <name evidence="1" type="ORF">SCABRO_03432</name>
</gene>
<dbReference type="Proteomes" id="UP000030652">
    <property type="component" value="Unassembled WGS sequence"/>
</dbReference>
<sequence length="36" mass="4122">MLCTAHATLRERFYLSLLNQSKYKAYNVTIVSGESL</sequence>